<evidence type="ECO:0000256" key="5">
    <source>
        <dbReference type="SAM" id="MobiDB-lite"/>
    </source>
</evidence>
<comment type="caution">
    <text evidence="8">The sequence shown here is derived from an EMBL/GenBank/DDBJ whole genome shotgun (WGS) entry which is preliminary data.</text>
</comment>
<dbReference type="Proteomes" id="UP000696280">
    <property type="component" value="Unassembled WGS sequence"/>
</dbReference>
<evidence type="ECO:0000256" key="6">
    <source>
        <dbReference type="SAM" id="Phobius"/>
    </source>
</evidence>
<organism evidence="8 9">
    <name type="scientific">Hymenoscyphus fraxineus</name>
    <dbReference type="NCBI Taxonomy" id="746836"/>
    <lineage>
        <taxon>Eukaryota</taxon>
        <taxon>Fungi</taxon>
        <taxon>Dikarya</taxon>
        <taxon>Ascomycota</taxon>
        <taxon>Pezizomycotina</taxon>
        <taxon>Leotiomycetes</taxon>
        <taxon>Helotiales</taxon>
        <taxon>Helotiaceae</taxon>
        <taxon>Hymenoscyphus</taxon>
    </lineage>
</organism>
<dbReference type="EMBL" id="CAJVRL010000078">
    <property type="protein sequence ID" value="CAG8957260.1"/>
    <property type="molecule type" value="Genomic_DNA"/>
</dbReference>
<dbReference type="OrthoDB" id="2428527at2759"/>
<feature type="region of interest" description="Disordered" evidence="5">
    <location>
        <begin position="1"/>
        <end position="45"/>
    </location>
</feature>
<feature type="transmembrane region" description="Helical" evidence="6">
    <location>
        <begin position="346"/>
        <end position="367"/>
    </location>
</feature>
<comment type="subcellular location">
    <subcellularLocation>
        <location evidence="1">Membrane</location>
        <topology evidence="1">Multi-pass membrane protein</topology>
    </subcellularLocation>
</comment>
<feature type="compositionally biased region" description="Basic and acidic residues" evidence="5">
    <location>
        <begin position="11"/>
        <end position="21"/>
    </location>
</feature>
<dbReference type="SUPFAM" id="SSF103473">
    <property type="entry name" value="MFS general substrate transporter"/>
    <property type="match status" value="1"/>
</dbReference>
<dbReference type="InterPro" id="IPR020846">
    <property type="entry name" value="MFS_dom"/>
</dbReference>
<keyword evidence="4 6" id="KW-0472">Membrane</keyword>
<feature type="transmembrane region" description="Helical" evidence="6">
    <location>
        <begin position="473"/>
        <end position="493"/>
    </location>
</feature>
<keyword evidence="3 6" id="KW-1133">Transmembrane helix</keyword>
<sequence length="542" mass="58461">MVPSPSSASESTKKEDPDLEKQPSTSDEDITSTTESPTPIGIGEGLHHQLTKEDDHVGGGLATITQSWVEYPQNPYHEFGFVAVICMAQFMTQSGLAQVIAPLHLIGASFDTQVPGQLSWFPAAYSLTVGTFILPAGRLGDLYGHKRLVVTGFLWWALWSLIGGLSVYSGPTLLVFCRAMQGIGPALCLPNAVAILGRTYRPGVRKQMMFSAFGATAPTGFIVGAAFASLLAKYANWQWAFYINAIVCLLLAILSIFLIPTTPPPRMNPLESVWNLTDALGGITGVSGLVLVNVAWNQAPLVGWSTPYTYVLLIIGIVVLGGFGYVELRVSKFPLVPFKDMAADSAFILACMALGWSGFSVWTYYFWQFLLELRHVSPLLASAQFSPVCISGLLAAVTTGYIIHRVPGSLLMGIALLAFSLGLILLATAPVDQTYWAQTFVSLLIMPWGMDISFPAANLLLSNKMPRESQGVSASLVNTVINYSISLALGIAGTIEGEVNDGGQDKLMGYRGAWYLGIGMGIAGIFCAMVFAFSEWRENKRK</sequence>
<feature type="transmembrane region" description="Helical" evidence="6">
    <location>
        <begin position="118"/>
        <end position="136"/>
    </location>
</feature>
<evidence type="ECO:0000256" key="3">
    <source>
        <dbReference type="ARBA" id="ARBA00022989"/>
    </source>
</evidence>
<dbReference type="Pfam" id="PF07690">
    <property type="entry name" value="MFS_1"/>
    <property type="match status" value="1"/>
</dbReference>
<evidence type="ECO:0000259" key="7">
    <source>
        <dbReference type="PROSITE" id="PS50850"/>
    </source>
</evidence>
<accession>A0A9N9PVH3</accession>
<feature type="compositionally biased region" description="Low complexity" evidence="5">
    <location>
        <begin position="31"/>
        <end position="40"/>
    </location>
</feature>
<dbReference type="GO" id="GO:0016020">
    <property type="term" value="C:membrane"/>
    <property type="evidence" value="ECO:0007669"/>
    <property type="project" value="UniProtKB-SubCell"/>
</dbReference>
<dbReference type="GO" id="GO:0022857">
    <property type="term" value="F:transmembrane transporter activity"/>
    <property type="evidence" value="ECO:0007669"/>
    <property type="project" value="InterPro"/>
</dbReference>
<evidence type="ECO:0000256" key="1">
    <source>
        <dbReference type="ARBA" id="ARBA00004141"/>
    </source>
</evidence>
<feature type="transmembrane region" description="Helical" evidence="6">
    <location>
        <begin position="513"/>
        <end position="533"/>
    </location>
</feature>
<dbReference type="Gene3D" id="1.20.1250.20">
    <property type="entry name" value="MFS general substrate transporter like domains"/>
    <property type="match status" value="2"/>
</dbReference>
<keyword evidence="2 6" id="KW-0812">Transmembrane</keyword>
<feature type="transmembrane region" description="Helical" evidence="6">
    <location>
        <begin position="308"/>
        <end position="326"/>
    </location>
</feature>
<gene>
    <name evidence="8" type="ORF">HYFRA_00010682</name>
</gene>
<proteinExistence type="predicted"/>
<feature type="transmembrane region" description="Helical" evidence="6">
    <location>
        <begin position="148"/>
        <end position="167"/>
    </location>
</feature>
<dbReference type="InterPro" id="IPR011701">
    <property type="entry name" value="MFS"/>
</dbReference>
<feature type="transmembrane region" description="Helical" evidence="6">
    <location>
        <begin position="208"/>
        <end position="227"/>
    </location>
</feature>
<feature type="domain" description="Major facilitator superfamily (MFS) profile" evidence="7">
    <location>
        <begin position="81"/>
        <end position="536"/>
    </location>
</feature>
<feature type="transmembrane region" description="Helical" evidence="6">
    <location>
        <begin position="379"/>
        <end position="403"/>
    </location>
</feature>
<protein>
    <recommendedName>
        <fullName evidence="7">Major facilitator superfamily (MFS) profile domain-containing protein</fullName>
    </recommendedName>
</protein>
<feature type="compositionally biased region" description="Polar residues" evidence="5">
    <location>
        <begin position="1"/>
        <end position="10"/>
    </location>
</feature>
<feature type="transmembrane region" description="Helical" evidence="6">
    <location>
        <begin position="273"/>
        <end position="296"/>
    </location>
</feature>
<keyword evidence="9" id="KW-1185">Reference proteome</keyword>
<dbReference type="PANTHER" id="PTHR42718:SF1">
    <property type="entry name" value="LOW AFFINITY AMMONIUM TRANSPORTER"/>
    <property type="match status" value="1"/>
</dbReference>
<feature type="transmembrane region" description="Helical" evidence="6">
    <location>
        <begin position="239"/>
        <end position="261"/>
    </location>
</feature>
<evidence type="ECO:0000256" key="4">
    <source>
        <dbReference type="ARBA" id="ARBA00023136"/>
    </source>
</evidence>
<evidence type="ECO:0000313" key="8">
    <source>
        <dbReference type="EMBL" id="CAG8957260.1"/>
    </source>
</evidence>
<dbReference type="PANTHER" id="PTHR42718">
    <property type="entry name" value="MAJOR FACILITATOR SUPERFAMILY MULTIDRUG TRANSPORTER MFSC"/>
    <property type="match status" value="1"/>
</dbReference>
<feature type="transmembrane region" description="Helical" evidence="6">
    <location>
        <begin position="435"/>
        <end position="461"/>
    </location>
</feature>
<dbReference type="CDD" id="cd17476">
    <property type="entry name" value="MFS_Amf1_MDR_like"/>
    <property type="match status" value="1"/>
</dbReference>
<feature type="transmembrane region" description="Helical" evidence="6">
    <location>
        <begin position="410"/>
        <end position="429"/>
    </location>
</feature>
<name>A0A9N9PVH3_9HELO</name>
<evidence type="ECO:0000256" key="2">
    <source>
        <dbReference type="ARBA" id="ARBA00022692"/>
    </source>
</evidence>
<reference evidence="8" key="1">
    <citation type="submission" date="2021-07" db="EMBL/GenBank/DDBJ databases">
        <authorList>
            <person name="Durling M."/>
        </authorList>
    </citation>
    <scope>NUCLEOTIDE SEQUENCE</scope>
</reference>
<dbReference type="InterPro" id="IPR036259">
    <property type="entry name" value="MFS_trans_sf"/>
</dbReference>
<evidence type="ECO:0000313" key="9">
    <source>
        <dbReference type="Proteomes" id="UP000696280"/>
    </source>
</evidence>
<dbReference type="AlphaFoldDB" id="A0A9N9PVH3"/>
<dbReference type="PROSITE" id="PS50850">
    <property type="entry name" value="MFS"/>
    <property type="match status" value="1"/>
</dbReference>